<dbReference type="STRING" id="1296565.SAMN05660657_04602"/>
<feature type="domain" description="VOC" evidence="1">
    <location>
        <begin position="139"/>
        <end position="271"/>
    </location>
</feature>
<dbReference type="AlphaFoldDB" id="A0A1I7CKX3"/>
<dbReference type="OrthoDB" id="9793039at2"/>
<evidence type="ECO:0000313" key="3">
    <source>
        <dbReference type="Proteomes" id="UP000199546"/>
    </source>
</evidence>
<dbReference type="Pfam" id="PF18029">
    <property type="entry name" value="Glyoxalase_6"/>
    <property type="match status" value="1"/>
</dbReference>
<dbReference type="EMBL" id="FPBA01000023">
    <property type="protein sequence ID" value="SFU00044.1"/>
    <property type="molecule type" value="Genomic_DNA"/>
</dbReference>
<gene>
    <name evidence="2" type="ORF">SAMN05660657_04602</name>
</gene>
<organism evidence="2 3">
    <name type="scientific">Geodermatophilus amargosae</name>
    <dbReference type="NCBI Taxonomy" id="1296565"/>
    <lineage>
        <taxon>Bacteria</taxon>
        <taxon>Bacillati</taxon>
        <taxon>Actinomycetota</taxon>
        <taxon>Actinomycetes</taxon>
        <taxon>Geodermatophilales</taxon>
        <taxon>Geodermatophilaceae</taxon>
        <taxon>Geodermatophilus</taxon>
    </lineage>
</organism>
<dbReference type="RefSeq" id="WP_093583198.1">
    <property type="nucleotide sequence ID" value="NZ_FPBA01000023.1"/>
</dbReference>
<name>A0A1I7CKX3_9ACTN</name>
<accession>A0A1I7CKX3</accession>
<dbReference type="InterPro" id="IPR052164">
    <property type="entry name" value="Anthracycline_SecMetBiosynth"/>
</dbReference>
<dbReference type="Gene3D" id="3.10.180.10">
    <property type="entry name" value="2,3-Dihydroxybiphenyl 1,2-Dioxygenase, domain 1"/>
    <property type="match status" value="2"/>
</dbReference>
<sequence length="278" mass="28855">MIRTYPHGVTCWIDTEQPDPAAAAAFYAGLFGWTLSDAVPPGVPGSYLIATLDGQDVAAIGPGGDPGAGPPAWHTYVAVDDADAAAARVPGLGGTVVSGPEDAGPGGRTAACTDPQGAPFRLWQARRRPGAQLTNTPGTWNFSDLHTPDRAAAMAFYGPLFGWRDADMAQDAGVMLQVPGYGDHLAATVDPGIHERQAFAPPGFADVIGGLLVTAGEPAHWHVVFTVTDRDDSAATAEQLGATVLRSTEDTWTRTALLRDPQGAEFTVSQFAPPDLGG</sequence>
<dbReference type="Proteomes" id="UP000199546">
    <property type="component" value="Unassembled WGS sequence"/>
</dbReference>
<dbReference type="InterPro" id="IPR029068">
    <property type="entry name" value="Glyas_Bleomycin-R_OHBP_Dase"/>
</dbReference>
<keyword evidence="3" id="KW-1185">Reference proteome</keyword>
<dbReference type="Pfam" id="PF00903">
    <property type="entry name" value="Glyoxalase"/>
    <property type="match status" value="1"/>
</dbReference>
<proteinExistence type="predicted"/>
<dbReference type="PROSITE" id="PS51819">
    <property type="entry name" value="VOC"/>
    <property type="match status" value="2"/>
</dbReference>
<dbReference type="PANTHER" id="PTHR33993:SF14">
    <property type="entry name" value="GB|AAF24581.1"/>
    <property type="match status" value="1"/>
</dbReference>
<dbReference type="InterPro" id="IPR037523">
    <property type="entry name" value="VOC_core"/>
</dbReference>
<dbReference type="SUPFAM" id="SSF54593">
    <property type="entry name" value="Glyoxalase/Bleomycin resistance protein/Dihydroxybiphenyl dioxygenase"/>
    <property type="match status" value="2"/>
</dbReference>
<protein>
    <recommendedName>
        <fullName evidence="1">VOC domain-containing protein</fullName>
    </recommendedName>
</protein>
<dbReference type="InterPro" id="IPR004360">
    <property type="entry name" value="Glyas_Fos-R_dOase_dom"/>
</dbReference>
<dbReference type="PANTHER" id="PTHR33993">
    <property type="entry name" value="GLYOXALASE-RELATED"/>
    <property type="match status" value="1"/>
</dbReference>
<evidence type="ECO:0000259" key="1">
    <source>
        <dbReference type="PROSITE" id="PS51819"/>
    </source>
</evidence>
<evidence type="ECO:0000313" key="2">
    <source>
        <dbReference type="EMBL" id="SFU00044.1"/>
    </source>
</evidence>
<dbReference type="InterPro" id="IPR041581">
    <property type="entry name" value="Glyoxalase_6"/>
</dbReference>
<feature type="domain" description="VOC" evidence="1">
    <location>
        <begin position="9"/>
        <end position="125"/>
    </location>
</feature>
<reference evidence="3" key="1">
    <citation type="submission" date="2016-10" db="EMBL/GenBank/DDBJ databases">
        <authorList>
            <person name="Varghese N."/>
            <person name="Submissions S."/>
        </authorList>
    </citation>
    <scope>NUCLEOTIDE SEQUENCE [LARGE SCALE GENOMIC DNA]</scope>
    <source>
        <strain evidence="3">DSM 46136</strain>
    </source>
</reference>